<evidence type="ECO:0000313" key="1">
    <source>
        <dbReference type="EMBL" id="GGA24018.1"/>
    </source>
</evidence>
<dbReference type="Proteomes" id="UP000628017">
    <property type="component" value="Unassembled WGS sequence"/>
</dbReference>
<reference evidence="1" key="2">
    <citation type="submission" date="2020-09" db="EMBL/GenBank/DDBJ databases">
        <authorList>
            <person name="Sun Q."/>
            <person name="Zhou Y."/>
        </authorList>
    </citation>
    <scope>NUCLEOTIDE SEQUENCE</scope>
    <source>
        <strain evidence="1">CGMCC 1.15880</strain>
    </source>
</reference>
<dbReference type="AlphaFoldDB" id="A0A916R058"/>
<gene>
    <name evidence="1" type="ORF">GCM10011498_26220</name>
</gene>
<accession>A0A916R058</accession>
<proteinExistence type="predicted"/>
<dbReference type="RefSeq" id="WP_188676057.1">
    <property type="nucleotide sequence ID" value="NZ_BMKA01000003.1"/>
</dbReference>
<protein>
    <submittedName>
        <fullName evidence="1">Uncharacterized protein</fullName>
    </submittedName>
</protein>
<sequence>MEKSFRKKSHKNSNLDRHTVDADLAWVGKALWRALPEAQSENDLCELAAQVLSTADHTVTPRTVKNWVRGDNTPHFRYIRSILVMAGAEAVFNLIDAEAA</sequence>
<evidence type="ECO:0000313" key="2">
    <source>
        <dbReference type="Proteomes" id="UP000628017"/>
    </source>
</evidence>
<comment type="caution">
    <text evidence="1">The sequence shown here is derived from an EMBL/GenBank/DDBJ whole genome shotgun (WGS) entry which is preliminary data.</text>
</comment>
<organism evidence="1 2">
    <name type="scientific">Neptunicoccus cionae</name>
    <dbReference type="NCBI Taxonomy" id="2035344"/>
    <lineage>
        <taxon>Bacteria</taxon>
        <taxon>Pseudomonadati</taxon>
        <taxon>Pseudomonadota</taxon>
        <taxon>Alphaproteobacteria</taxon>
        <taxon>Rhodobacterales</taxon>
        <taxon>Paracoccaceae</taxon>
        <taxon>Neptunicoccus</taxon>
    </lineage>
</organism>
<reference evidence="1" key="1">
    <citation type="journal article" date="2014" name="Int. J. Syst. Evol. Microbiol.">
        <title>Complete genome sequence of Corynebacterium casei LMG S-19264T (=DSM 44701T), isolated from a smear-ripened cheese.</title>
        <authorList>
            <consortium name="US DOE Joint Genome Institute (JGI-PGF)"/>
            <person name="Walter F."/>
            <person name="Albersmeier A."/>
            <person name="Kalinowski J."/>
            <person name="Ruckert C."/>
        </authorList>
    </citation>
    <scope>NUCLEOTIDE SEQUENCE</scope>
    <source>
        <strain evidence="1">CGMCC 1.15880</strain>
    </source>
</reference>
<keyword evidence="2" id="KW-1185">Reference proteome</keyword>
<dbReference type="EMBL" id="BMKA01000003">
    <property type="protein sequence ID" value="GGA24018.1"/>
    <property type="molecule type" value="Genomic_DNA"/>
</dbReference>
<name>A0A916R058_9RHOB</name>